<keyword evidence="3" id="KW-1185">Reference proteome</keyword>
<protein>
    <submittedName>
        <fullName evidence="2">Uncharacterized protein</fullName>
    </submittedName>
</protein>
<feature type="non-terminal residue" evidence="2">
    <location>
        <position position="762"/>
    </location>
</feature>
<dbReference type="AlphaFoldDB" id="A0A1E4SBF1"/>
<dbReference type="PANTHER" id="PTHR22767">
    <property type="entry name" value="N-TERMINAL ACETYLTRANSFERASE-RELATED"/>
    <property type="match status" value="1"/>
</dbReference>
<dbReference type="Gene3D" id="1.25.40.1040">
    <property type="match status" value="1"/>
</dbReference>
<evidence type="ECO:0000313" key="3">
    <source>
        <dbReference type="Proteomes" id="UP000094285"/>
    </source>
</evidence>
<evidence type="ECO:0000313" key="2">
    <source>
        <dbReference type="EMBL" id="ODV76857.1"/>
    </source>
</evidence>
<dbReference type="Proteomes" id="UP000094285">
    <property type="component" value="Unassembled WGS sequence"/>
</dbReference>
<dbReference type="GeneID" id="30982741"/>
<organism evidence="2 3">
    <name type="scientific">Suhomyces tanzawaensis NRRL Y-17324</name>
    <dbReference type="NCBI Taxonomy" id="984487"/>
    <lineage>
        <taxon>Eukaryota</taxon>
        <taxon>Fungi</taxon>
        <taxon>Dikarya</taxon>
        <taxon>Ascomycota</taxon>
        <taxon>Saccharomycotina</taxon>
        <taxon>Pichiomycetes</taxon>
        <taxon>Debaryomycetaceae</taxon>
        <taxon>Suhomyces</taxon>
    </lineage>
</organism>
<dbReference type="GO" id="GO:0031416">
    <property type="term" value="C:NatB complex"/>
    <property type="evidence" value="ECO:0007669"/>
    <property type="project" value="TreeGrafter"/>
</dbReference>
<dbReference type="EMBL" id="KV453917">
    <property type="protein sequence ID" value="ODV76857.1"/>
    <property type="molecule type" value="Genomic_DNA"/>
</dbReference>
<accession>A0A1E4SBF1</accession>
<gene>
    <name evidence="2" type="ORF">CANTADRAFT_34762</name>
</gene>
<feature type="non-terminal residue" evidence="2">
    <location>
        <position position="1"/>
    </location>
</feature>
<dbReference type="PANTHER" id="PTHR22767:SF3">
    <property type="entry name" value="N-ALPHA-ACETYLTRANSFERASE 25, NATB AUXILIARY SUBUNIT"/>
    <property type="match status" value="1"/>
</dbReference>
<sequence>SDSELLSLVAQGSYASAQTILARKIKKFPNRSFYHALTNQILHKQGKTSQAIANNLALLAKTPNDPQAVGLLYEFFDEFEEYAPQANQAYENVIKKYPGSDASKELLLDWFDRSVPKYDLKLYNKILAHLRTQTKDRRYAFWTALVYLQLIPQAPTPKEAELYVQVALRLVEPLRPFASQERYVYLQLLVHAGQYATITNEVATIKDGMDLDTQLVYLDALEQTQAWDALYELARTLLVDNGFDDFDTWKYLIKAGQQVLASPWDELVALVDACTTRNAALARVELALQVDPSRYSDAVMAYYSRFAHKSCCFQDLKHYLARKECPELREAIRANDGEEDPGVTSLSDFTRLVNLQKLAFYLEPAPSREFVESHIATNWQICRLCPPDLTGEHDINPVNELAMVAILLQLELDSSPGSIVKAIVELSSLLESDPYNHTLKLWLMKLHSNLNTSNSLMPLYQSLKIKMIQHETLGHYLYPTNPSKKHLEDLITIFRFYLTSNEEVRSSIREGFEKGTYSKLGSFISFGKRLDVSVSRYHVICSVLRYLLILLDTGYVSYFSNLLEQKLDALMNMAEFSDNRDFKIEWKVLGEPMTSLDHLSVPTNYLTTNDLKLAVLKYVLVFCDAADSPAAVKHLKHYNKILSSQFKAAVPFDDLLYKLTLNLLKLFKQHKAGDVQLCLNYLVKNLKFDKLKGSLIPSEGILSWKLSHNIQGLAEIIRIARLLMTQGKSAVPSAPLKPVLDDLVKELKSFGIIKKQVAELEE</sequence>
<name>A0A1E4SBF1_9ASCO</name>
<dbReference type="Pfam" id="PF09797">
    <property type="entry name" value="NatB_MDM20"/>
    <property type="match status" value="1"/>
</dbReference>
<comment type="similarity">
    <text evidence="1">Belongs to the MDM20/NAA25 family.</text>
</comment>
<dbReference type="InterPro" id="IPR019183">
    <property type="entry name" value="NAA25_NatB_aux_su"/>
</dbReference>
<evidence type="ECO:0000256" key="1">
    <source>
        <dbReference type="ARBA" id="ARBA00006298"/>
    </source>
</evidence>
<reference evidence="3" key="1">
    <citation type="submission" date="2016-05" db="EMBL/GenBank/DDBJ databases">
        <title>Comparative genomics of biotechnologically important yeasts.</title>
        <authorList>
            <consortium name="DOE Joint Genome Institute"/>
            <person name="Riley R."/>
            <person name="Haridas S."/>
            <person name="Wolfe K.H."/>
            <person name="Lopes M.R."/>
            <person name="Hittinger C.T."/>
            <person name="Goker M."/>
            <person name="Salamov A."/>
            <person name="Wisecaver J."/>
            <person name="Long T.M."/>
            <person name="Aerts A.L."/>
            <person name="Barry K."/>
            <person name="Choi C."/>
            <person name="Clum A."/>
            <person name="Coughlan A.Y."/>
            <person name="Deshpande S."/>
            <person name="Douglass A.P."/>
            <person name="Hanson S.J."/>
            <person name="Klenk H.-P."/>
            <person name="Labutti K."/>
            <person name="Lapidus A."/>
            <person name="Lindquist E."/>
            <person name="Lipzen A."/>
            <person name="Meier-Kolthoff J.P."/>
            <person name="Ohm R.A."/>
            <person name="Otillar R.P."/>
            <person name="Pangilinan J."/>
            <person name="Peng Y."/>
            <person name="Rokas A."/>
            <person name="Rosa C.A."/>
            <person name="Scheuner C."/>
            <person name="Sibirny A.A."/>
            <person name="Slot J.C."/>
            <person name="Stielow J.B."/>
            <person name="Sun H."/>
            <person name="Kurtzman C.P."/>
            <person name="Blackwell M."/>
            <person name="Grigoriev I.V."/>
            <person name="Jeffries T.W."/>
        </authorList>
    </citation>
    <scope>NUCLEOTIDE SEQUENCE [LARGE SCALE GENOMIC DNA]</scope>
    <source>
        <strain evidence="3">NRRL Y-17324</strain>
    </source>
</reference>
<dbReference type="RefSeq" id="XP_020061979.1">
    <property type="nucleotide sequence ID" value="XM_020208604.1"/>
</dbReference>
<dbReference type="STRING" id="984487.A0A1E4SBF1"/>
<proteinExistence type="inferred from homology"/>
<dbReference type="OrthoDB" id="1874341at2759"/>